<dbReference type="EMBL" id="LKCN02000019">
    <property type="protein sequence ID" value="RCI08443.1"/>
    <property type="molecule type" value="Genomic_DNA"/>
</dbReference>
<proteinExistence type="predicted"/>
<evidence type="ECO:0000313" key="2">
    <source>
        <dbReference type="Proteomes" id="UP000253664"/>
    </source>
</evidence>
<dbReference type="Proteomes" id="UP000253664">
    <property type="component" value="Unassembled WGS sequence"/>
</dbReference>
<sequence>MAQPQQAISIVLPTTVWVRLYPGFKPSSSYYVQHTALERGFFFWTLSESLRQPQGLNHISQLEPEPCLRRSRQGAPFLTTNNGRDSKKKVVGGSFFITSITSITTSTTSTTFTTIHHPSPPFTTIHHHSPPFTTIHHQLHHHSPPFTDT</sequence>
<gene>
    <name evidence="1" type="ORF">L249_8886</name>
</gene>
<dbReference type="AlphaFoldDB" id="A0A367L1X3"/>
<accession>A0A367L1X3</accession>
<name>A0A367L1X3_9HYPO</name>
<protein>
    <submittedName>
        <fullName evidence="1">Uncharacterized protein</fullName>
    </submittedName>
</protein>
<comment type="caution">
    <text evidence="1">The sequence shown here is derived from an EMBL/GenBank/DDBJ whole genome shotgun (WGS) entry which is preliminary data.</text>
</comment>
<evidence type="ECO:0000313" key="1">
    <source>
        <dbReference type="EMBL" id="RCI08443.1"/>
    </source>
</evidence>
<keyword evidence="2" id="KW-1185">Reference proteome</keyword>
<reference evidence="1 2" key="1">
    <citation type="journal article" date="2015" name="BMC Genomics">
        <title>Insights from the genome of Ophiocordyceps polyrhachis-furcata to pathogenicity and host specificity in insect fungi.</title>
        <authorList>
            <person name="Wichadakul D."/>
            <person name="Kobmoo N."/>
            <person name="Ingsriswang S."/>
            <person name="Tangphatsornruang S."/>
            <person name="Chantasingh D."/>
            <person name="Luangsa-ard J.J."/>
            <person name="Eurwilaichitr L."/>
        </authorList>
    </citation>
    <scope>NUCLEOTIDE SEQUENCE [LARGE SCALE GENOMIC DNA]</scope>
    <source>
        <strain evidence="1 2">BCC 54312</strain>
    </source>
</reference>
<organism evidence="1 2">
    <name type="scientific">Ophiocordyceps polyrhachis-furcata BCC 54312</name>
    <dbReference type="NCBI Taxonomy" id="1330021"/>
    <lineage>
        <taxon>Eukaryota</taxon>
        <taxon>Fungi</taxon>
        <taxon>Dikarya</taxon>
        <taxon>Ascomycota</taxon>
        <taxon>Pezizomycotina</taxon>
        <taxon>Sordariomycetes</taxon>
        <taxon>Hypocreomycetidae</taxon>
        <taxon>Hypocreales</taxon>
        <taxon>Ophiocordycipitaceae</taxon>
        <taxon>Ophiocordyceps</taxon>
    </lineage>
</organism>